<keyword evidence="3" id="KW-0285">Flavoprotein</keyword>
<comment type="similarity">
    <text evidence="2">Belongs to the oxygen-dependent FAD-linked oxidoreductase family.</text>
</comment>
<dbReference type="STRING" id="644358.A0A0C4DNA4"/>
<dbReference type="EMBL" id="GL876966">
    <property type="protein sequence ID" value="KLU82210.1"/>
    <property type="molecule type" value="Genomic_DNA"/>
</dbReference>
<dbReference type="InterPro" id="IPR016169">
    <property type="entry name" value="FAD-bd_PCMH_sub2"/>
</dbReference>
<dbReference type="PANTHER" id="PTHR42973:SF39">
    <property type="entry name" value="FAD-BINDING PCMH-TYPE DOMAIN-CONTAINING PROTEIN"/>
    <property type="match status" value="1"/>
</dbReference>
<dbReference type="VEuPathDB" id="FungiDB:MAPG_01285"/>
<organism evidence="9 10">
    <name type="scientific">Magnaporthiopsis poae (strain ATCC 64411 / 73-15)</name>
    <name type="common">Kentucky bluegrass fungus</name>
    <name type="synonym">Magnaporthe poae</name>
    <dbReference type="NCBI Taxonomy" id="644358"/>
    <lineage>
        <taxon>Eukaryota</taxon>
        <taxon>Fungi</taxon>
        <taxon>Dikarya</taxon>
        <taxon>Ascomycota</taxon>
        <taxon>Pezizomycotina</taxon>
        <taxon>Sordariomycetes</taxon>
        <taxon>Sordariomycetidae</taxon>
        <taxon>Magnaporthales</taxon>
        <taxon>Magnaporthaceae</taxon>
        <taxon>Magnaporthiopsis</taxon>
    </lineage>
</organism>
<gene>
    <name evidence="8" type="ORF">MAPG_01285</name>
</gene>
<dbReference type="Pfam" id="PF08031">
    <property type="entry name" value="BBE"/>
    <property type="match status" value="1"/>
</dbReference>
<sequence length="497" mass="53594">MALATNLIVFLAAASLGVAQAANVPRQAPTQLESCLQSAKVPFIAKSSSVWKIDSSAYNLRVPFVPAAIAIPTTIEQIQGAVSCGSRLKLKVTAKGGGHGYSSAGLGGENGHLVVQLDRMSDVTLNTATNKAIVQAGARLGKVATELFRQGARAISHGTCPGVGIVGHAVHGGFGFSSHTRGLAMDWMVGATVVLANGTVVHASATENADLFWGLRGAGSNFGIVASLEFDTFPAPSTVTTFQVALPSWNTEQNVVAGIQAMRDFAVNKTPSNLNMRLFSQPNQFTMEGAFYGTIDELNPVITPLMRAINGTITSKTTGWMDSLLAYTYGDPMAQTIPYNIHASFYAKSLELKDLTGQPLSNFVRYWQNTANRQGPFSWYFQLDIHGGQNSAVGRVAPDATAYAHRDKLFLMQFQDRVAGSGGKPYNKFLDDWISSVTNSMPKSDYGMYINYADTALNRTAAQELYYGKNLPRLQQLKAKYDPTELFYYPQSVQPVA</sequence>
<accession>A0A0C4DNA4</accession>
<dbReference type="GO" id="GO:0016491">
    <property type="term" value="F:oxidoreductase activity"/>
    <property type="evidence" value="ECO:0007669"/>
    <property type="project" value="UniProtKB-KW"/>
</dbReference>
<feature type="domain" description="FAD-binding PCMH-type" evidence="7">
    <location>
        <begin position="62"/>
        <end position="235"/>
    </location>
</feature>
<evidence type="ECO:0000256" key="1">
    <source>
        <dbReference type="ARBA" id="ARBA00001974"/>
    </source>
</evidence>
<reference evidence="8" key="3">
    <citation type="submission" date="2011-03" db="EMBL/GenBank/DDBJ databases">
        <title>Annotation of Magnaporthe poae ATCC 64411.</title>
        <authorList>
            <person name="Ma L.-J."/>
            <person name="Dead R."/>
            <person name="Young S.K."/>
            <person name="Zeng Q."/>
            <person name="Gargeya S."/>
            <person name="Fitzgerald M."/>
            <person name="Haas B."/>
            <person name="Abouelleil A."/>
            <person name="Alvarado L."/>
            <person name="Arachchi H.M."/>
            <person name="Berlin A."/>
            <person name="Brown A."/>
            <person name="Chapman S.B."/>
            <person name="Chen Z."/>
            <person name="Dunbar C."/>
            <person name="Freedman E."/>
            <person name="Gearin G."/>
            <person name="Gellesch M."/>
            <person name="Goldberg J."/>
            <person name="Griggs A."/>
            <person name="Gujja S."/>
            <person name="Heiman D."/>
            <person name="Howarth C."/>
            <person name="Larson L."/>
            <person name="Lui A."/>
            <person name="MacDonald P.J.P."/>
            <person name="Mehta T."/>
            <person name="Montmayeur A."/>
            <person name="Murphy C."/>
            <person name="Neiman D."/>
            <person name="Pearson M."/>
            <person name="Priest M."/>
            <person name="Roberts A."/>
            <person name="Saif S."/>
            <person name="Shea T."/>
            <person name="Shenoy N."/>
            <person name="Sisk P."/>
            <person name="Stolte C."/>
            <person name="Sykes S."/>
            <person name="Yandava C."/>
            <person name="Wortman J."/>
            <person name="Nusbaum C."/>
            <person name="Birren B."/>
        </authorList>
    </citation>
    <scope>NUCLEOTIDE SEQUENCE</scope>
    <source>
        <strain evidence="8">ATCC 64411</strain>
    </source>
</reference>
<dbReference type="EMBL" id="ADBL01000300">
    <property type="status" value="NOT_ANNOTATED_CDS"/>
    <property type="molecule type" value="Genomic_DNA"/>
</dbReference>
<dbReference type="InterPro" id="IPR036318">
    <property type="entry name" value="FAD-bd_PCMH-like_sf"/>
</dbReference>
<evidence type="ECO:0000256" key="6">
    <source>
        <dbReference type="SAM" id="SignalP"/>
    </source>
</evidence>
<name>A0A0C4DNA4_MAGP6</name>
<dbReference type="InterPro" id="IPR012951">
    <property type="entry name" value="BBE"/>
</dbReference>
<evidence type="ECO:0000313" key="10">
    <source>
        <dbReference type="Proteomes" id="UP000011715"/>
    </source>
</evidence>
<evidence type="ECO:0000256" key="5">
    <source>
        <dbReference type="ARBA" id="ARBA00023002"/>
    </source>
</evidence>
<dbReference type="eggNOG" id="ENOG502QVGN">
    <property type="taxonomic scope" value="Eukaryota"/>
</dbReference>
<dbReference type="EnsemblFungi" id="MAPG_01285T0">
    <property type="protein sequence ID" value="MAPG_01285T0"/>
    <property type="gene ID" value="MAPG_01285"/>
</dbReference>
<dbReference type="Pfam" id="PF01565">
    <property type="entry name" value="FAD_binding_4"/>
    <property type="match status" value="1"/>
</dbReference>
<dbReference type="OrthoDB" id="415825at2759"/>
<proteinExistence type="inferred from homology"/>
<dbReference type="SUPFAM" id="SSF56176">
    <property type="entry name" value="FAD-binding/transporter-associated domain-like"/>
    <property type="match status" value="1"/>
</dbReference>
<dbReference type="AlphaFoldDB" id="A0A0C4DNA4"/>
<dbReference type="Gene3D" id="3.40.462.20">
    <property type="match status" value="1"/>
</dbReference>
<reference evidence="10" key="2">
    <citation type="submission" date="2010-05" db="EMBL/GenBank/DDBJ databases">
        <title>The genome sequence of Magnaporthe poae strain ATCC 64411.</title>
        <authorList>
            <person name="Ma L.-J."/>
            <person name="Dead R."/>
            <person name="Young S."/>
            <person name="Zeng Q."/>
            <person name="Koehrsen M."/>
            <person name="Alvarado L."/>
            <person name="Berlin A."/>
            <person name="Chapman S.B."/>
            <person name="Chen Z."/>
            <person name="Freedman E."/>
            <person name="Gellesch M."/>
            <person name="Goldberg J."/>
            <person name="Griggs A."/>
            <person name="Gujja S."/>
            <person name="Heilman E.R."/>
            <person name="Heiman D."/>
            <person name="Hepburn T."/>
            <person name="Howarth C."/>
            <person name="Jen D."/>
            <person name="Larson L."/>
            <person name="Mehta T."/>
            <person name="Neiman D."/>
            <person name="Pearson M."/>
            <person name="Roberts A."/>
            <person name="Saif S."/>
            <person name="Shea T."/>
            <person name="Shenoy N."/>
            <person name="Sisk P."/>
            <person name="Stolte C."/>
            <person name="Sykes S."/>
            <person name="Walk T."/>
            <person name="White J."/>
            <person name="Yandava C."/>
            <person name="Haas B."/>
            <person name="Nusbaum C."/>
            <person name="Birren B."/>
        </authorList>
    </citation>
    <scope>NUCLEOTIDE SEQUENCE [LARGE SCALE GENOMIC DNA]</scope>
    <source>
        <strain evidence="10">ATCC 64411 / 73-15</strain>
    </source>
</reference>
<evidence type="ECO:0000313" key="8">
    <source>
        <dbReference type="EMBL" id="KLU82210.1"/>
    </source>
</evidence>
<reference evidence="8" key="1">
    <citation type="submission" date="2010-05" db="EMBL/GenBank/DDBJ databases">
        <title>The Genome Sequence of Magnaporthe poae strain ATCC 64411.</title>
        <authorList>
            <consortium name="The Broad Institute Genome Sequencing Platform"/>
            <consortium name="Broad Institute Genome Sequencing Center for Infectious Disease"/>
            <person name="Ma L.-J."/>
            <person name="Dead R."/>
            <person name="Young S."/>
            <person name="Zeng Q."/>
            <person name="Koehrsen M."/>
            <person name="Alvarado L."/>
            <person name="Berlin A."/>
            <person name="Chapman S.B."/>
            <person name="Chen Z."/>
            <person name="Freedman E."/>
            <person name="Gellesch M."/>
            <person name="Goldberg J."/>
            <person name="Griggs A."/>
            <person name="Gujja S."/>
            <person name="Heilman E.R."/>
            <person name="Heiman D."/>
            <person name="Hepburn T."/>
            <person name="Howarth C."/>
            <person name="Jen D."/>
            <person name="Larson L."/>
            <person name="Mehta T."/>
            <person name="Neiman D."/>
            <person name="Pearson M."/>
            <person name="Roberts A."/>
            <person name="Saif S."/>
            <person name="Shea T."/>
            <person name="Shenoy N."/>
            <person name="Sisk P."/>
            <person name="Stolte C."/>
            <person name="Sykes S."/>
            <person name="Walk T."/>
            <person name="White J."/>
            <person name="Yandava C."/>
            <person name="Haas B."/>
            <person name="Nusbaum C."/>
            <person name="Birren B."/>
        </authorList>
    </citation>
    <scope>NUCLEOTIDE SEQUENCE</scope>
    <source>
        <strain evidence="8">ATCC 64411</strain>
    </source>
</reference>
<dbReference type="Gene3D" id="3.30.465.10">
    <property type="match status" value="1"/>
</dbReference>
<dbReference type="PROSITE" id="PS51387">
    <property type="entry name" value="FAD_PCMH"/>
    <property type="match status" value="1"/>
</dbReference>
<dbReference type="PANTHER" id="PTHR42973">
    <property type="entry name" value="BINDING OXIDOREDUCTASE, PUTATIVE (AFU_ORTHOLOGUE AFUA_1G17690)-RELATED"/>
    <property type="match status" value="1"/>
</dbReference>
<comment type="cofactor">
    <cofactor evidence="1">
        <name>FAD</name>
        <dbReference type="ChEBI" id="CHEBI:57692"/>
    </cofactor>
</comment>
<dbReference type="InterPro" id="IPR050416">
    <property type="entry name" value="FAD-linked_Oxidoreductase"/>
</dbReference>
<dbReference type="OMA" id="HDLWWAH"/>
<keyword evidence="6" id="KW-0732">Signal</keyword>
<evidence type="ECO:0000313" key="9">
    <source>
        <dbReference type="EnsemblFungi" id="MAPG_01285T0"/>
    </source>
</evidence>
<evidence type="ECO:0000256" key="3">
    <source>
        <dbReference type="ARBA" id="ARBA00022630"/>
    </source>
</evidence>
<keyword evidence="4" id="KW-0274">FAD</keyword>
<keyword evidence="10" id="KW-1185">Reference proteome</keyword>
<dbReference type="InterPro" id="IPR006094">
    <property type="entry name" value="Oxid_FAD_bind_N"/>
</dbReference>
<evidence type="ECO:0000256" key="4">
    <source>
        <dbReference type="ARBA" id="ARBA00022827"/>
    </source>
</evidence>
<evidence type="ECO:0000259" key="7">
    <source>
        <dbReference type="PROSITE" id="PS51387"/>
    </source>
</evidence>
<dbReference type="GO" id="GO:0071949">
    <property type="term" value="F:FAD binding"/>
    <property type="evidence" value="ECO:0007669"/>
    <property type="project" value="InterPro"/>
</dbReference>
<feature type="chain" id="PRO_5010907092" description="FAD-binding PCMH-type domain-containing protein" evidence="6">
    <location>
        <begin position="22"/>
        <end position="497"/>
    </location>
</feature>
<evidence type="ECO:0000256" key="2">
    <source>
        <dbReference type="ARBA" id="ARBA00005466"/>
    </source>
</evidence>
<keyword evidence="5" id="KW-0560">Oxidoreductase</keyword>
<dbReference type="InterPro" id="IPR016166">
    <property type="entry name" value="FAD-bd_PCMH"/>
</dbReference>
<reference evidence="9" key="5">
    <citation type="submission" date="2015-06" db="UniProtKB">
        <authorList>
            <consortium name="EnsemblFungi"/>
        </authorList>
    </citation>
    <scope>IDENTIFICATION</scope>
    <source>
        <strain evidence="9">ATCC 64411</strain>
    </source>
</reference>
<dbReference type="Proteomes" id="UP000011715">
    <property type="component" value="Unassembled WGS sequence"/>
</dbReference>
<feature type="signal peptide" evidence="6">
    <location>
        <begin position="1"/>
        <end position="21"/>
    </location>
</feature>
<protein>
    <recommendedName>
        <fullName evidence="7">FAD-binding PCMH-type domain-containing protein</fullName>
    </recommendedName>
</protein>
<reference evidence="9" key="4">
    <citation type="journal article" date="2015" name="G3 (Bethesda)">
        <title>Genome sequences of three phytopathogenic species of the Magnaporthaceae family of fungi.</title>
        <authorList>
            <person name="Okagaki L.H."/>
            <person name="Nunes C.C."/>
            <person name="Sailsbery J."/>
            <person name="Clay B."/>
            <person name="Brown D."/>
            <person name="John T."/>
            <person name="Oh Y."/>
            <person name="Young N."/>
            <person name="Fitzgerald M."/>
            <person name="Haas B.J."/>
            <person name="Zeng Q."/>
            <person name="Young S."/>
            <person name="Adiconis X."/>
            <person name="Fan L."/>
            <person name="Levin J.Z."/>
            <person name="Mitchell T.K."/>
            <person name="Okubara P.A."/>
            <person name="Farman M.L."/>
            <person name="Kohn L.M."/>
            <person name="Birren B."/>
            <person name="Ma L.-J."/>
            <person name="Dean R.A."/>
        </authorList>
    </citation>
    <scope>NUCLEOTIDE SEQUENCE</scope>
    <source>
        <strain evidence="9">ATCC 64411 / 73-15</strain>
    </source>
</reference>